<organism evidence="2 3">
    <name type="scientific">Solilutibacter oculi</name>
    <dbReference type="NCBI Taxonomy" id="2698682"/>
    <lineage>
        <taxon>Bacteria</taxon>
        <taxon>Pseudomonadati</taxon>
        <taxon>Pseudomonadota</taxon>
        <taxon>Gammaproteobacteria</taxon>
        <taxon>Lysobacterales</taxon>
        <taxon>Lysobacteraceae</taxon>
        <taxon>Solilutibacter</taxon>
    </lineage>
</organism>
<dbReference type="AlphaFoldDB" id="A0A344J7K6"/>
<dbReference type="EMBL" id="CP029556">
    <property type="protein sequence ID" value="AXA85016.1"/>
    <property type="molecule type" value="Genomic_DNA"/>
</dbReference>
<evidence type="ECO:0000313" key="2">
    <source>
        <dbReference type="EMBL" id="AXA85016.1"/>
    </source>
</evidence>
<evidence type="ECO:0000256" key="1">
    <source>
        <dbReference type="SAM" id="Phobius"/>
    </source>
</evidence>
<dbReference type="KEGG" id="lue:DCD74_10300"/>
<dbReference type="OrthoDB" id="5948217at2"/>
<dbReference type="Pfam" id="PF05751">
    <property type="entry name" value="FixH"/>
    <property type="match status" value="1"/>
</dbReference>
<keyword evidence="1" id="KW-0812">Transmembrane</keyword>
<sequence>MDGQPRKAYREPMVWLVFGLPAAVVVASIAMLVVGIRQRDGGDVSDSVQRTAQIQQTDLGADERAQALGLRMLLRERDGRIEALPVSGNFPRGQTLRLLAEHPTDRALDRTLMLAPQGAGWLSKEAFEDARVHDWKFSLTPGNESWRLRARMPKAQSAVVLEPAVPAAE</sequence>
<dbReference type="InterPro" id="IPR008620">
    <property type="entry name" value="FixH"/>
</dbReference>
<feature type="transmembrane region" description="Helical" evidence="1">
    <location>
        <begin position="12"/>
        <end position="34"/>
    </location>
</feature>
<name>A0A344J7K6_9GAMM</name>
<evidence type="ECO:0000313" key="3">
    <source>
        <dbReference type="Proteomes" id="UP000251842"/>
    </source>
</evidence>
<proteinExistence type="predicted"/>
<keyword evidence="1" id="KW-0472">Membrane</keyword>
<dbReference type="Proteomes" id="UP000251842">
    <property type="component" value="Chromosome"/>
</dbReference>
<reference evidence="3" key="1">
    <citation type="submission" date="2018-05" db="EMBL/GenBank/DDBJ databases">
        <title>Luteimonas pekinense sp. nov., isolated from human Meibomian gland secretions, Beijing, China.</title>
        <authorList>
            <person name="Wen T."/>
            <person name="Bai H."/>
            <person name="Lv H."/>
        </authorList>
    </citation>
    <scope>NUCLEOTIDE SEQUENCE [LARGE SCALE GENOMIC DNA]</scope>
    <source>
        <strain evidence="3">83-4</strain>
    </source>
</reference>
<keyword evidence="1" id="KW-1133">Transmembrane helix</keyword>
<keyword evidence="3" id="KW-1185">Reference proteome</keyword>
<protein>
    <submittedName>
        <fullName evidence="2">Nitrogen fixation protein FixH</fullName>
    </submittedName>
</protein>
<accession>A0A344J7K6</accession>
<gene>
    <name evidence="2" type="ORF">DCD74_10300</name>
</gene>
<dbReference type="RefSeq" id="WP_112927228.1">
    <property type="nucleotide sequence ID" value="NZ_CP029556.1"/>
</dbReference>